<feature type="region of interest" description="Disordered" evidence="1">
    <location>
        <begin position="1"/>
        <end position="91"/>
    </location>
</feature>
<dbReference type="EMBL" id="CP014163">
    <property type="protein sequence ID" value="AMB99675.1"/>
    <property type="molecule type" value="Genomic_DNA"/>
</dbReference>
<evidence type="ECO:0000313" key="4">
    <source>
        <dbReference type="Proteomes" id="UP000062260"/>
    </source>
</evidence>
<gene>
    <name evidence="3" type="ORF">AWM75_06625</name>
</gene>
<accession>A0A0X8FLU5</accession>
<evidence type="ECO:0000313" key="3">
    <source>
        <dbReference type="EMBL" id="AMB99675.1"/>
    </source>
</evidence>
<evidence type="ECO:0000256" key="2">
    <source>
        <dbReference type="SAM" id="Phobius"/>
    </source>
</evidence>
<keyword evidence="4" id="KW-1185">Reference proteome</keyword>
<proteinExistence type="predicted"/>
<name>A0A0X8FLU5_9LACT</name>
<keyword evidence="2" id="KW-0472">Membrane</keyword>
<dbReference type="STRING" id="128944.AWM75_06625"/>
<feature type="compositionally biased region" description="Basic and acidic residues" evidence="1">
    <location>
        <begin position="11"/>
        <end position="21"/>
    </location>
</feature>
<protein>
    <submittedName>
        <fullName evidence="3">Uncharacterized protein</fullName>
    </submittedName>
</protein>
<feature type="compositionally biased region" description="Basic and acidic residues" evidence="1">
    <location>
        <begin position="43"/>
        <end position="60"/>
    </location>
</feature>
<feature type="compositionally biased region" description="Basic and acidic residues" evidence="1">
    <location>
        <begin position="75"/>
        <end position="85"/>
    </location>
</feature>
<organism evidence="3 4">
    <name type="scientific">Aerococcus urinaehominis</name>
    <dbReference type="NCBI Taxonomy" id="128944"/>
    <lineage>
        <taxon>Bacteria</taxon>
        <taxon>Bacillati</taxon>
        <taxon>Bacillota</taxon>
        <taxon>Bacilli</taxon>
        <taxon>Lactobacillales</taxon>
        <taxon>Aerococcaceae</taxon>
        <taxon>Aerococcus</taxon>
    </lineage>
</organism>
<dbReference type="RefSeq" id="WP_067979892.1">
    <property type="nucleotide sequence ID" value="NZ_CP014163.1"/>
</dbReference>
<keyword evidence="2" id="KW-1133">Transmembrane helix</keyword>
<dbReference type="AlphaFoldDB" id="A0A0X8FLU5"/>
<evidence type="ECO:0000256" key="1">
    <source>
        <dbReference type="SAM" id="MobiDB-lite"/>
    </source>
</evidence>
<keyword evidence="2" id="KW-0812">Transmembrane</keyword>
<sequence>MAKKPLITRKAYREYMADKQQGEAGRPRKTTSKKQNAPRFKRTKDQDQRRFHWRQDDRFNESNTVAPEVQARPNDQFDRRDDQADNRPFWQSPAKQNKFLNYGIGLTVFGIIILTLITFFV</sequence>
<dbReference type="Proteomes" id="UP000062260">
    <property type="component" value="Chromosome"/>
</dbReference>
<dbReference type="KEGG" id="auh:AWM75_06625"/>
<feature type="transmembrane region" description="Helical" evidence="2">
    <location>
        <begin position="99"/>
        <end position="120"/>
    </location>
</feature>
<reference evidence="3 4" key="1">
    <citation type="journal article" date="2016" name="Genome Announc.">
        <title>Complete Genome Sequences of Aerococcus christensenii CCUG 28831T, Aerococcus sanguinicola CCUG 43001T, Aerococcus urinae CCUG 36881T, Aerococcus urinaeequi CCUG 28094T, Aerococcus urinaehominis CCUG 42038 BT, and Aerococcus viridans CCUG 4311T.</title>
        <authorList>
            <person name="Carkaci D."/>
            <person name="Dargis R."/>
            <person name="Nielsen X.C."/>
            <person name="Skovgaard O."/>
            <person name="Fuursted K."/>
            <person name="Christensen J.J."/>
        </authorList>
    </citation>
    <scope>NUCLEOTIDE SEQUENCE [LARGE SCALE GENOMIC DNA]</scope>
    <source>
        <strain evidence="3 4">CCUG42038B</strain>
    </source>
</reference>
<reference evidence="4" key="2">
    <citation type="submission" date="2016-01" db="EMBL/GenBank/DDBJ databases">
        <title>Six Aerococcus type strain genome sequencing and assembly using PacBio and Illumina Hiseq.</title>
        <authorList>
            <person name="Carkaci D."/>
            <person name="Dargis R."/>
            <person name="Nielsen X.C."/>
            <person name="Skovgaard O."/>
            <person name="Fuursted K."/>
            <person name="Christensen J.J."/>
        </authorList>
    </citation>
    <scope>NUCLEOTIDE SEQUENCE [LARGE SCALE GENOMIC DNA]</scope>
    <source>
        <strain evidence="4">CCUG42038B</strain>
    </source>
</reference>